<evidence type="ECO:0000256" key="4">
    <source>
        <dbReference type="ARBA" id="ARBA00023125"/>
    </source>
</evidence>
<evidence type="ECO:0000259" key="8">
    <source>
        <dbReference type="PROSITE" id="PS50930"/>
    </source>
</evidence>
<keyword evidence="4" id="KW-0238">DNA-binding</keyword>
<dbReference type="SMART" id="SM00448">
    <property type="entry name" value="REC"/>
    <property type="match status" value="1"/>
</dbReference>
<evidence type="ECO:0000256" key="5">
    <source>
        <dbReference type="ARBA" id="ARBA00023163"/>
    </source>
</evidence>
<organism evidence="9 10">
    <name type="scientific">Neisseria arctica</name>
    <dbReference type="NCBI Taxonomy" id="1470200"/>
    <lineage>
        <taxon>Bacteria</taxon>
        <taxon>Pseudomonadati</taxon>
        <taxon>Pseudomonadota</taxon>
        <taxon>Betaproteobacteria</taxon>
        <taxon>Neisseriales</taxon>
        <taxon>Neisseriaceae</taxon>
        <taxon>Neisseria</taxon>
    </lineage>
</organism>
<feature type="domain" description="HTH LytTR-type" evidence="8">
    <location>
        <begin position="130"/>
        <end position="242"/>
    </location>
</feature>
<sequence length="244" mass="28249">MPSAIIVEDEVLASERLRVLLEECNVVLLKTFSHARPALDWLSMHEVDIVFADIGLPEIDGLEFIERIKRLAKKQPEIIFTTAYEEHALRAFELAAADYLLKPIKLARLQTALSRVSERIQEQVDDFTHFKVFSRERMVEIPWQQARYLLAEQKTVFLFTGDGQCYELPKTLVYWEELLGEKIIRIHRNALVFRHTLDCLIRLDGGDEEDTNASWAAKVLDVPEPLAVSRRQLSAIRRILRHGM</sequence>
<dbReference type="AlphaFoldDB" id="A0A0J0YSD6"/>
<dbReference type="PANTHER" id="PTHR48111">
    <property type="entry name" value="REGULATOR OF RPOS"/>
    <property type="match status" value="1"/>
</dbReference>
<dbReference type="EMBL" id="JTDO01000006">
    <property type="protein sequence ID" value="KLT73026.1"/>
    <property type="molecule type" value="Genomic_DNA"/>
</dbReference>
<dbReference type="OrthoDB" id="8889669at2"/>
<dbReference type="GO" id="GO:0000976">
    <property type="term" value="F:transcription cis-regulatory region binding"/>
    <property type="evidence" value="ECO:0007669"/>
    <property type="project" value="TreeGrafter"/>
</dbReference>
<dbReference type="PATRIC" id="fig|1470200.3.peg.2150"/>
<dbReference type="STRING" id="1470200.PL75_04945"/>
<dbReference type="Pfam" id="PF00072">
    <property type="entry name" value="Response_reg"/>
    <property type="match status" value="1"/>
</dbReference>
<dbReference type="SUPFAM" id="SSF52172">
    <property type="entry name" value="CheY-like"/>
    <property type="match status" value="1"/>
</dbReference>
<dbReference type="GO" id="GO:0006355">
    <property type="term" value="P:regulation of DNA-templated transcription"/>
    <property type="evidence" value="ECO:0007669"/>
    <property type="project" value="TreeGrafter"/>
</dbReference>
<dbReference type="InterPro" id="IPR001789">
    <property type="entry name" value="Sig_transdc_resp-reg_receiver"/>
</dbReference>
<evidence type="ECO:0000256" key="6">
    <source>
        <dbReference type="PROSITE-ProRule" id="PRU00169"/>
    </source>
</evidence>
<proteinExistence type="predicted"/>
<evidence type="ECO:0000256" key="3">
    <source>
        <dbReference type="ARBA" id="ARBA00023015"/>
    </source>
</evidence>
<dbReference type="RefSeq" id="WP_047760818.1">
    <property type="nucleotide sequence ID" value="NZ_CP091510.1"/>
</dbReference>
<comment type="caution">
    <text evidence="9">The sequence shown here is derived from an EMBL/GenBank/DDBJ whole genome shotgun (WGS) entry which is preliminary data.</text>
</comment>
<dbReference type="Gene3D" id="2.40.50.1020">
    <property type="entry name" value="LytTr DNA-binding domain"/>
    <property type="match status" value="1"/>
</dbReference>
<name>A0A0J0YSD6_9NEIS</name>
<protein>
    <submittedName>
        <fullName evidence="9">Transcriptional regulator</fullName>
    </submittedName>
</protein>
<dbReference type="PROSITE" id="PS50930">
    <property type="entry name" value="HTH_LYTTR"/>
    <property type="match status" value="1"/>
</dbReference>
<dbReference type="InterPro" id="IPR007492">
    <property type="entry name" value="LytTR_DNA-bd_dom"/>
</dbReference>
<evidence type="ECO:0000313" key="9">
    <source>
        <dbReference type="EMBL" id="KLT73026.1"/>
    </source>
</evidence>
<keyword evidence="5" id="KW-0804">Transcription</keyword>
<dbReference type="SMART" id="SM00850">
    <property type="entry name" value="LytTR"/>
    <property type="match status" value="1"/>
</dbReference>
<keyword evidence="2" id="KW-0902">Two-component regulatory system</keyword>
<evidence type="ECO:0000256" key="1">
    <source>
        <dbReference type="ARBA" id="ARBA00022553"/>
    </source>
</evidence>
<reference evidence="9 10" key="1">
    <citation type="submission" date="2014-11" db="EMBL/GenBank/DDBJ databases">
        <title>Genome of a novel goose pathogen.</title>
        <authorList>
            <person name="Hansen C.M."/>
            <person name="Hueffer K."/>
            <person name="Choi S.C."/>
        </authorList>
    </citation>
    <scope>NUCLEOTIDE SEQUENCE [LARGE SCALE GENOMIC DNA]</scope>
    <source>
        <strain evidence="9 10">KH1503</strain>
    </source>
</reference>
<dbReference type="InterPro" id="IPR011006">
    <property type="entry name" value="CheY-like_superfamily"/>
</dbReference>
<dbReference type="GO" id="GO:0032993">
    <property type="term" value="C:protein-DNA complex"/>
    <property type="evidence" value="ECO:0007669"/>
    <property type="project" value="TreeGrafter"/>
</dbReference>
<dbReference type="Proteomes" id="UP000036027">
    <property type="component" value="Unassembled WGS sequence"/>
</dbReference>
<dbReference type="InterPro" id="IPR039420">
    <property type="entry name" value="WalR-like"/>
</dbReference>
<gene>
    <name evidence="9" type="ORF">PL75_04945</name>
</gene>
<dbReference type="GO" id="GO:0005829">
    <property type="term" value="C:cytosol"/>
    <property type="evidence" value="ECO:0007669"/>
    <property type="project" value="TreeGrafter"/>
</dbReference>
<keyword evidence="3" id="KW-0805">Transcription regulation</keyword>
<accession>A0A0J0YSD6</accession>
<dbReference type="GO" id="GO:0000156">
    <property type="term" value="F:phosphorelay response regulator activity"/>
    <property type="evidence" value="ECO:0007669"/>
    <property type="project" value="TreeGrafter"/>
</dbReference>
<feature type="modified residue" description="4-aspartylphosphate" evidence="6">
    <location>
        <position position="53"/>
    </location>
</feature>
<dbReference type="PROSITE" id="PS50110">
    <property type="entry name" value="RESPONSE_REGULATORY"/>
    <property type="match status" value="1"/>
</dbReference>
<keyword evidence="10" id="KW-1185">Reference proteome</keyword>
<dbReference type="Pfam" id="PF04397">
    <property type="entry name" value="LytTR"/>
    <property type="match status" value="1"/>
</dbReference>
<feature type="domain" description="Response regulatory" evidence="7">
    <location>
        <begin position="3"/>
        <end position="117"/>
    </location>
</feature>
<evidence type="ECO:0000256" key="2">
    <source>
        <dbReference type="ARBA" id="ARBA00023012"/>
    </source>
</evidence>
<evidence type="ECO:0000313" key="10">
    <source>
        <dbReference type="Proteomes" id="UP000036027"/>
    </source>
</evidence>
<dbReference type="PANTHER" id="PTHR48111:SF1">
    <property type="entry name" value="TWO-COMPONENT RESPONSE REGULATOR ORR33"/>
    <property type="match status" value="1"/>
</dbReference>
<dbReference type="Gene3D" id="3.40.50.2300">
    <property type="match status" value="1"/>
</dbReference>
<keyword evidence="1 6" id="KW-0597">Phosphoprotein</keyword>
<evidence type="ECO:0000259" key="7">
    <source>
        <dbReference type="PROSITE" id="PS50110"/>
    </source>
</evidence>